<evidence type="ECO:0000313" key="2">
    <source>
        <dbReference type="Proteomes" id="UP000004291"/>
    </source>
</evidence>
<dbReference type="EMBL" id="ABIA03000002">
    <property type="protein sequence ID" value="EDQ34066.1"/>
    <property type="molecule type" value="Genomic_DNA"/>
</dbReference>
<accession>A9D597</accession>
<reference evidence="1 2" key="1">
    <citation type="submission" date="2007-10" db="EMBL/GenBank/DDBJ databases">
        <authorList>
            <person name="Wagner-Dobler I."/>
            <person name="Ferriera S."/>
            <person name="Johnson J."/>
            <person name="Kravitz S."/>
            <person name="Beeson K."/>
            <person name="Sutton G."/>
            <person name="Rogers Y.-H."/>
            <person name="Friedman R."/>
            <person name="Frazier M."/>
            <person name="Venter J.C."/>
        </authorList>
    </citation>
    <scope>NUCLEOTIDE SEQUENCE [LARGE SCALE GENOMIC DNA]</scope>
    <source>
        <strain evidence="1 2">DFL-43</strain>
    </source>
</reference>
<protein>
    <submittedName>
        <fullName evidence="1">Uncharacterized protein</fullName>
    </submittedName>
</protein>
<comment type="caution">
    <text evidence="1">The sequence shown here is derived from an EMBL/GenBank/DDBJ whole genome shotgun (WGS) entry which is preliminary data.</text>
</comment>
<dbReference type="Proteomes" id="UP000004291">
    <property type="component" value="Chromosome"/>
</dbReference>
<dbReference type="HOGENOM" id="CLU_1667006_0_0_5"/>
<dbReference type="RefSeq" id="WP_007197069.1">
    <property type="nucleotide sequence ID" value="NZ_CM002917.1"/>
</dbReference>
<dbReference type="eggNOG" id="COG4127">
    <property type="taxonomic scope" value="Bacteria"/>
</dbReference>
<organism evidence="1 2">
    <name type="scientific">Hoeflea phototrophica (strain DSM 17068 / NCIMB 14078 / DFL-43)</name>
    <dbReference type="NCBI Taxonomy" id="411684"/>
    <lineage>
        <taxon>Bacteria</taxon>
        <taxon>Pseudomonadati</taxon>
        <taxon>Pseudomonadota</taxon>
        <taxon>Alphaproteobacteria</taxon>
        <taxon>Hyphomicrobiales</taxon>
        <taxon>Rhizobiaceae</taxon>
        <taxon>Hoeflea</taxon>
    </lineage>
</organism>
<proteinExistence type="predicted"/>
<name>A9D597_HOEPD</name>
<dbReference type="STRING" id="411684.HPDFL43_06415"/>
<dbReference type="AlphaFoldDB" id="A9D597"/>
<keyword evidence="2" id="KW-1185">Reference proteome</keyword>
<reference evidence="1 2" key="2">
    <citation type="submission" date="2012-06" db="EMBL/GenBank/DDBJ databases">
        <authorList>
            <person name="Fiebig A."/>
        </authorList>
    </citation>
    <scope>NUCLEOTIDE SEQUENCE [LARGE SCALE GENOMIC DNA]</scope>
    <source>
        <strain evidence="1 2">DFL-43</strain>
    </source>
</reference>
<sequence>MIEPGAIPVDAGTVFKFIHEIKTGDYVIYPSKSDRMINIGQFMGEHVYVPEDPDEYANRQKVKWLGHFPRNDFSQSALNEIGSFLTLFRVKRHTAEFLSKNGVERGTIEDAVPIESAIEMADETEDDDTATVSVSRQAEETTEDFIVRRIMGSSTATS</sequence>
<gene>
    <name evidence="1" type="ORF">HPDFL43_06415</name>
</gene>
<evidence type="ECO:0000313" key="1">
    <source>
        <dbReference type="EMBL" id="EDQ34066.1"/>
    </source>
</evidence>